<dbReference type="Proteomes" id="UP001642540">
    <property type="component" value="Unassembled WGS sequence"/>
</dbReference>
<feature type="domain" description="Ig-like" evidence="2">
    <location>
        <begin position="162"/>
        <end position="268"/>
    </location>
</feature>
<evidence type="ECO:0000313" key="3">
    <source>
        <dbReference type="EMBL" id="CAL8116110.1"/>
    </source>
</evidence>
<dbReference type="SUPFAM" id="SSF48726">
    <property type="entry name" value="Immunoglobulin"/>
    <property type="match status" value="2"/>
</dbReference>
<dbReference type="InterPro" id="IPR013151">
    <property type="entry name" value="Immunoglobulin_dom"/>
</dbReference>
<dbReference type="InterPro" id="IPR007110">
    <property type="entry name" value="Ig-like_dom"/>
</dbReference>
<dbReference type="Pfam" id="PF00047">
    <property type="entry name" value="ig"/>
    <property type="match status" value="1"/>
</dbReference>
<reference evidence="3 4" key="1">
    <citation type="submission" date="2024-08" db="EMBL/GenBank/DDBJ databases">
        <authorList>
            <person name="Cucini C."/>
            <person name="Frati F."/>
        </authorList>
    </citation>
    <scope>NUCLEOTIDE SEQUENCE [LARGE SCALE GENOMIC DNA]</scope>
</reference>
<dbReference type="Pfam" id="PF07686">
    <property type="entry name" value="V-set"/>
    <property type="match status" value="1"/>
</dbReference>
<evidence type="ECO:0000313" key="4">
    <source>
        <dbReference type="Proteomes" id="UP001642540"/>
    </source>
</evidence>
<comment type="caution">
    <text evidence="3">The sequence shown here is derived from an EMBL/GenBank/DDBJ whole genome shotgun (WGS) entry which is preliminary data.</text>
</comment>
<dbReference type="EMBL" id="CAXLJM020000051">
    <property type="protein sequence ID" value="CAL8116110.1"/>
    <property type="molecule type" value="Genomic_DNA"/>
</dbReference>
<dbReference type="PANTHER" id="PTHR23279:SF3">
    <property type="entry name" value="DEFECTIVE PROBOSCIS EXTENSION RESPONSE 18"/>
    <property type="match status" value="1"/>
</dbReference>
<feature type="signal peptide" evidence="1">
    <location>
        <begin position="1"/>
        <end position="34"/>
    </location>
</feature>
<protein>
    <recommendedName>
        <fullName evidence="2">Ig-like domain-containing protein</fullName>
    </recommendedName>
</protein>
<dbReference type="SMART" id="SM00409">
    <property type="entry name" value="IG"/>
    <property type="match status" value="2"/>
</dbReference>
<dbReference type="InterPro" id="IPR037448">
    <property type="entry name" value="Zig-8"/>
</dbReference>
<dbReference type="Gene3D" id="2.60.40.10">
    <property type="entry name" value="Immunoglobulins"/>
    <property type="match status" value="2"/>
</dbReference>
<feature type="domain" description="Ig-like" evidence="2">
    <location>
        <begin position="55"/>
        <end position="153"/>
    </location>
</feature>
<name>A0ABP1R072_9HEXA</name>
<dbReference type="InterPro" id="IPR003598">
    <property type="entry name" value="Ig_sub2"/>
</dbReference>
<dbReference type="InterPro" id="IPR003599">
    <property type="entry name" value="Ig_sub"/>
</dbReference>
<dbReference type="InterPro" id="IPR036179">
    <property type="entry name" value="Ig-like_dom_sf"/>
</dbReference>
<evidence type="ECO:0000259" key="2">
    <source>
        <dbReference type="PROSITE" id="PS50835"/>
    </source>
</evidence>
<dbReference type="InterPro" id="IPR013783">
    <property type="entry name" value="Ig-like_fold"/>
</dbReference>
<organism evidence="3 4">
    <name type="scientific">Orchesella dallaii</name>
    <dbReference type="NCBI Taxonomy" id="48710"/>
    <lineage>
        <taxon>Eukaryota</taxon>
        <taxon>Metazoa</taxon>
        <taxon>Ecdysozoa</taxon>
        <taxon>Arthropoda</taxon>
        <taxon>Hexapoda</taxon>
        <taxon>Collembola</taxon>
        <taxon>Entomobryomorpha</taxon>
        <taxon>Entomobryoidea</taxon>
        <taxon>Orchesellidae</taxon>
        <taxon>Orchesellinae</taxon>
        <taxon>Orchesella</taxon>
    </lineage>
</organism>
<accession>A0ABP1R072</accession>
<gene>
    <name evidence="3" type="ORF">ODALV1_LOCUS17160</name>
</gene>
<keyword evidence="4" id="KW-1185">Reference proteome</keyword>
<dbReference type="PANTHER" id="PTHR23279">
    <property type="entry name" value="DEFECTIVE PROBOSCIS EXTENSION RESPONSE DPR -RELATED"/>
    <property type="match status" value="1"/>
</dbReference>
<dbReference type="SMART" id="SM00408">
    <property type="entry name" value="IGc2"/>
    <property type="match status" value="2"/>
</dbReference>
<proteinExistence type="predicted"/>
<sequence length="308" mass="34791">MMVVMRSVHSHNCVSWSLLLWILLLFCQMAYLQTDEPMKEGPDDYYDKDTLEPLPYFDRNATINTNLTVQMGTDVFLSCRVNRLGNKTISWMKRDEKNNLKLLTYGLVTYSSDARQSLHFESPNDWQLRLTTVQRSDAGSYQCQMSTHPPTILHYTLNVVAPTVEIVDDGEKPLKDKIFKTGSTLELRCIVGQVDPGMGSNQHVSWYHGERLLNNDTFRGGISVKSWVRKDFGRSKLSKLYVANVNRNDSGWYTCSMGRYGNATVFVSILNGETPAAMQHGNNAPVALPTRIQLAAVVSVIYLSAHVL</sequence>
<evidence type="ECO:0000256" key="1">
    <source>
        <dbReference type="SAM" id="SignalP"/>
    </source>
</evidence>
<keyword evidence="1" id="KW-0732">Signal</keyword>
<feature type="chain" id="PRO_5045354162" description="Ig-like domain-containing protein" evidence="1">
    <location>
        <begin position="35"/>
        <end position="308"/>
    </location>
</feature>
<dbReference type="InterPro" id="IPR013106">
    <property type="entry name" value="Ig_V-set"/>
</dbReference>
<dbReference type="PROSITE" id="PS50835">
    <property type="entry name" value="IG_LIKE"/>
    <property type="match status" value="2"/>
</dbReference>